<dbReference type="GO" id="GO:0070286">
    <property type="term" value="P:axonemal dynein complex assembly"/>
    <property type="evidence" value="ECO:0007669"/>
    <property type="project" value="InterPro"/>
</dbReference>
<reference evidence="17" key="2">
    <citation type="journal article" date="2013" name="Nat. Genet.">
        <title>The draft genomes of soft-shell turtle and green sea turtle yield insights into the development and evolution of the turtle-specific body plan.</title>
        <authorList>
            <person name="Wang Z."/>
            <person name="Pascual-Anaya J."/>
            <person name="Zadissa A."/>
            <person name="Li W."/>
            <person name="Niimura Y."/>
            <person name="Huang Z."/>
            <person name="Li C."/>
            <person name="White S."/>
            <person name="Xiong Z."/>
            <person name="Fang D."/>
            <person name="Wang B."/>
            <person name="Ming Y."/>
            <person name="Chen Y."/>
            <person name="Zheng Y."/>
            <person name="Kuraku S."/>
            <person name="Pignatelli M."/>
            <person name="Herrero J."/>
            <person name="Beal K."/>
            <person name="Nozawa M."/>
            <person name="Li Q."/>
            <person name="Wang J."/>
            <person name="Zhang H."/>
            <person name="Yu L."/>
            <person name="Shigenobu S."/>
            <person name="Wang J."/>
            <person name="Liu J."/>
            <person name="Flicek P."/>
            <person name="Searle S."/>
            <person name="Wang J."/>
            <person name="Kuratani S."/>
            <person name="Yin Y."/>
            <person name="Aken B."/>
            <person name="Zhang G."/>
            <person name="Irie N."/>
        </authorList>
    </citation>
    <scope>NUCLEOTIDE SEQUENCE [LARGE SCALE GENOMIC DNA]</scope>
    <source>
        <strain evidence="17">Daiwa-1</strain>
    </source>
</reference>
<dbReference type="STRING" id="13735.ENSPSIP00000002957"/>
<protein>
    <recommendedName>
        <fullName evidence="10">Dynein regulatory complex subunit 2</fullName>
    </recommendedName>
    <alternativeName>
        <fullName evidence="11">Coiled-coil domain-containing protein 65</fullName>
    </alternativeName>
</protein>
<evidence type="ECO:0000256" key="7">
    <source>
        <dbReference type="ARBA" id="ARBA00023273"/>
    </source>
</evidence>
<gene>
    <name evidence="16" type="primary">CCDC65</name>
</gene>
<reference evidence="17" key="1">
    <citation type="submission" date="2011-10" db="EMBL/GenBank/DDBJ databases">
        <authorList>
            <consortium name="Soft-shell Turtle Genome Consortium"/>
        </authorList>
    </citation>
    <scope>NUCLEOTIDE SEQUENCE [LARGE SCALE GENOMIC DNA]</scope>
    <source>
        <strain evidence="17">Daiwa-1</strain>
    </source>
</reference>
<comment type="subcellular location">
    <subcellularLocation>
        <location evidence="1">Cytoplasm</location>
        <location evidence="1">Cytoskeleton</location>
        <location evidence="1">Flagellum axoneme</location>
    </subcellularLocation>
    <subcellularLocation>
        <location evidence="8">Cytoplasm</location>
        <location evidence="8">Cytoskeleton</location>
        <location evidence="8">Flagellum basal body</location>
    </subcellularLocation>
</comment>
<evidence type="ECO:0000256" key="6">
    <source>
        <dbReference type="ARBA" id="ARBA00023212"/>
    </source>
</evidence>
<keyword evidence="7" id="KW-0966">Cell projection</keyword>
<reference evidence="16" key="4">
    <citation type="submission" date="2025-09" db="UniProtKB">
        <authorList>
            <consortium name="Ensembl"/>
        </authorList>
    </citation>
    <scope>IDENTIFICATION</scope>
</reference>
<organism evidence="16 17">
    <name type="scientific">Pelodiscus sinensis</name>
    <name type="common">Chinese softshell turtle</name>
    <name type="synonym">Trionyx sinensis</name>
    <dbReference type="NCBI Taxonomy" id="13735"/>
    <lineage>
        <taxon>Eukaryota</taxon>
        <taxon>Metazoa</taxon>
        <taxon>Chordata</taxon>
        <taxon>Craniata</taxon>
        <taxon>Vertebrata</taxon>
        <taxon>Euteleostomi</taxon>
        <taxon>Archelosauria</taxon>
        <taxon>Testudinata</taxon>
        <taxon>Testudines</taxon>
        <taxon>Cryptodira</taxon>
        <taxon>Trionychia</taxon>
        <taxon>Trionychidae</taxon>
        <taxon>Pelodiscus</taxon>
    </lineage>
</organism>
<dbReference type="Proteomes" id="UP000007267">
    <property type="component" value="Unassembled WGS sequence"/>
</dbReference>
<evidence type="ECO:0000259" key="15">
    <source>
        <dbReference type="Pfam" id="PF14772"/>
    </source>
</evidence>
<dbReference type="GO" id="GO:0005858">
    <property type="term" value="C:axonemal dynein complex"/>
    <property type="evidence" value="ECO:0007669"/>
    <property type="project" value="InterPro"/>
</dbReference>
<feature type="compositionally biased region" description="Basic and acidic residues" evidence="14">
    <location>
        <begin position="89"/>
        <end position="100"/>
    </location>
</feature>
<keyword evidence="4 13" id="KW-0175">Coiled coil</keyword>
<dbReference type="eggNOG" id="ENOG502QQDD">
    <property type="taxonomic scope" value="Eukaryota"/>
</dbReference>
<accession>K7F4J7</accession>
<evidence type="ECO:0000256" key="1">
    <source>
        <dbReference type="ARBA" id="ARBA00004611"/>
    </source>
</evidence>
<dbReference type="OMA" id="WEYLDLF"/>
<evidence type="ECO:0000256" key="11">
    <source>
        <dbReference type="ARBA" id="ARBA00041517"/>
    </source>
</evidence>
<evidence type="ECO:0000256" key="13">
    <source>
        <dbReference type="SAM" id="Coils"/>
    </source>
</evidence>
<dbReference type="Ensembl" id="ENSPSIT00000002969.1">
    <property type="protein sequence ID" value="ENSPSIP00000002957.1"/>
    <property type="gene ID" value="ENSPSIG00000002864.1"/>
</dbReference>
<dbReference type="GeneTree" id="ENSGT00940000153804"/>
<feature type="domain" description="Dynein regulatory complex protein 1/2 N-terminal" evidence="15">
    <location>
        <begin position="139"/>
        <end position="239"/>
    </location>
</feature>
<dbReference type="GO" id="GO:0060285">
    <property type="term" value="P:cilium-dependent cell motility"/>
    <property type="evidence" value="ECO:0007669"/>
    <property type="project" value="TreeGrafter"/>
</dbReference>
<dbReference type="PANTHER" id="PTHR21625">
    <property type="entry name" value="NYD-SP28 PROTEIN"/>
    <property type="match status" value="1"/>
</dbReference>
<reference evidence="16" key="3">
    <citation type="submission" date="2025-08" db="UniProtKB">
        <authorList>
            <consortium name="Ensembl"/>
        </authorList>
    </citation>
    <scope>IDENTIFICATION</scope>
</reference>
<evidence type="ECO:0000256" key="4">
    <source>
        <dbReference type="ARBA" id="ARBA00023054"/>
    </source>
</evidence>
<comment type="similarity">
    <text evidence="9">Belongs to the DRC2 family.</text>
</comment>
<dbReference type="EMBL" id="AGCU01140503">
    <property type="status" value="NOT_ANNOTATED_CDS"/>
    <property type="molecule type" value="Genomic_DNA"/>
</dbReference>
<keyword evidence="17" id="KW-1185">Reference proteome</keyword>
<dbReference type="EMBL" id="AGCU01140504">
    <property type="status" value="NOT_ANNOTATED_CDS"/>
    <property type="molecule type" value="Genomic_DNA"/>
</dbReference>
<keyword evidence="2" id="KW-0963">Cytoplasm</keyword>
<dbReference type="InterPro" id="IPR039505">
    <property type="entry name" value="DRC1/2_N"/>
</dbReference>
<keyword evidence="5" id="KW-0969">Cilium</keyword>
<dbReference type="AlphaFoldDB" id="K7F4J7"/>
<sequence>MGHAAGGGGLGEVQRLHQTAQKFQDCCFLRTSFPSGGNADVLESEPSSYTSQGGGRAQAPGSCALESLMGRRDPALDTDVGSKHQPSRHAKEGAQGDCPERGGAVAADAAEDAGGGGAKKGRKATALSEEEQLLLMQQKMLAEEELSKKKEDMLTQFLKDKLAKEEHNSTLNMHKINLQWRTVLREVKAKELRKDIEILSQTFERVVDCKDSVIRSLARDLSEAEAQYTHALCSHLHNIDQLLQLQYCRLKYLDEDYTTELETLKKEFETERRMIIEHHDKESRYMQDVLLALEQNFSESEYEAKLDFQSTRDDVKNKNLEEKHYLRMQLEGTVEELWKRFQQALKNYTEATEDRKIAFEALKLKDEKSSKEIEMQMKKLQKIQDSIAVLKGKIAAHMREAEEQNRHVREEKEVVLKQLQKLKSQMNQARTKARSNLAKLTMDSGTALKTLRGIIEKAEFILRLAEMCRKLETEEEKVLPFYASLLSREEQEQVEQVSLEKPEEPLAQLMQHYLGLEHFWQRYNKVKLEQLSLEREKAALGQENQRLRLLLKQYLDGISVSDEVLSQLNPLLILHRKPQAPGPAGKAACKRPLYNITEAAHEVSHIL</sequence>
<evidence type="ECO:0000256" key="3">
    <source>
        <dbReference type="ARBA" id="ARBA00022846"/>
    </source>
</evidence>
<comment type="function">
    <text evidence="12">Component of the nexin-dynein regulatory complex (N-DRC), a key regulator of ciliary/flagellar motility which maintains the alignment and integrity of the distal axoneme and regulates microtubule sliding in motile axonemes. Plays a critical role in the assembly of N-DRC and also stabilizes the assembly of multiple inner dynein arms and radial spokes. Coassembles with DRC1 to form a central scaffold needed for assembly of the N-DRC and its attachment to the outer doublet microtubules.</text>
</comment>
<evidence type="ECO:0000313" key="17">
    <source>
        <dbReference type="Proteomes" id="UP000007267"/>
    </source>
</evidence>
<evidence type="ECO:0000256" key="2">
    <source>
        <dbReference type="ARBA" id="ARBA00022490"/>
    </source>
</evidence>
<evidence type="ECO:0000256" key="5">
    <source>
        <dbReference type="ARBA" id="ARBA00023069"/>
    </source>
</evidence>
<dbReference type="GO" id="GO:0036064">
    <property type="term" value="C:ciliary basal body"/>
    <property type="evidence" value="ECO:0007669"/>
    <property type="project" value="Ensembl"/>
</dbReference>
<evidence type="ECO:0000256" key="10">
    <source>
        <dbReference type="ARBA" id="ARBA00040899"/>
    </source>
</evidence>
<feature type="region of interest" description="Disordered" evidence="14">
    <location>
        <begin position="36"/>
        <end position="124"/>
    </location>
</feature>
<dbReference type="GO" id="GO:0003352">
    <property type="term" value="P:regulation of cilium movement"/>
    <property type="evidence" value="ECO:0007669"/>
    <property type="project" value="Ensembl"/>
</dbReference>
<proteinExistence type="inferred from homology"/>
<evidence type="ECO:0000256" key="14">
    <source>
        <dbReference type="SAM" id="MobiDB-lite"/>
    </source>
</evidence>
<evidence type="ECO:0000313" key="16">
    <source>
        <dbReference type="Ensembl" id="ENSPSIP00000002957.1"/>
    </source>
</evidence>
<evidence type="ECO:0000256" key="12">
    <source>
        <dbReference type="ARBA" id="ARBA00045865"/>
    </source>
</evidence>
<name>K7F4J7_PELSI</name>
<evidence type="ECO:0000256" key="9">
    <source>
        <dbReference type="ARBA" id="ARBA00038424"/>
    </source>
</evidence>
<keyword evidence="3" id="KW-0282">Flagellum</keyword>
<dbReference type="HOGENOM" id="CLU_026536_1_0_1"/>
<dbReference type="PANTHER" id="PTHR21625:SF0">
    <property type="entry name" value="DYNEIN REGULATORY COMPLEX SUBUNIT 2"/>
    <property type="match status" value="1"/>
</dbReference>
<dbReference type="InterPro" id="IPR039750">
    <property type="entry name" value="DRC1/DRC2"/>
</dbReference>
<keyword evidence="6" id="KW-0206">Cytoskeleton</keyword>
<feature type="coiled-coil region" evidence="13">
    <location>
        <begin position="398"/>
        <end position="439"/>
    </location>
</feature>
<evidence type="ECO:0000256" key="8">
    <source>
        <dbReference type="ARBA" id="ARBA00037841"/>
    </source>
</evidence>
<dbReference type="Pfam" id="PF14772">
    <property type="entry name" value="NYD-SP28"/>
    <property type="match status" value="1"/>
</dbReference>